<dbReference type="KEGG" id="pts:CUJ90_20635"/>
<sequence>MSHFLTALETAQTTAGTLFALVDPAQDRRLPDVLVSNASQVVCLFEDAGTDVKAVAPHLVMIEQANRLNAMAWLDRHAPHIPCATLLASPLSLAELCKHLADFLQVTLADRTEMVLAFWDPMILAALVGAPEDPTLHVTGPVFSETQRSVFLAPVSSWWYWDRAGRLQFLNPDARAASRDPGASVLPLTFDQRQVDLIVEASVPDSVLHYIRLNQPGLLTRLPHGQQYAFIRTQIATAREYGIEGTGDLVNYCCLALALGETFAIWPAVAALLARVKARDLSFDDFMAELPAVLSQSDASV</sequence>
<accession>A0A1M6RYN7</accession>
<dbReference type="OrthoDB" id="6008265at2"/>
<feature type="domain" description="DUF4123" evidence="1">
    <location>
        <begin position="18"/>
        <end position="132"/>
    </location>
</feature>
<organism evidence="2 3">
    <name type="scientific">Paraburkholderia terricola</name>
    <dbReference type="NCBI Taxonomy" id="169427"/>
    <lineage>
        <taxon>Bacteria</taxon>
        <taxon>Pseudomonadati</taxon>
        <taxon>Pseudomonadota</taxon>
        <taxon>Betaproteobacteria</taxon>
        <taxon>Burkholderiales</taxon>
        <taxon>Burkholderiaceae</taxon>
        <taxon>Paraburkholderia</taxon>
    </lineage>
</organism>
<protein>
    <recommendedName>
        <fullName evidence="1">DUF4123 domain-containing protein</fullName>
    </recommendedName>
</protein>
<dbReference type="Proteomes" id="UP000184395">
    <property type="component" value="Unassembled WGS sequence"/>
</dbReference>
<proteinExistence type="predicted"/>
<dbReference type="Pfam" id="PF13503">
    <property type="entry name" value="DUF4123"/>
    <property type="match status" value="1"/>
</dbReference>
<evidence type="ECO:0000259" key="1">
    <source>
        <dbReference type="Pfam" id="PF13503"/>
    </source>
</evidence>
<dbReference type="STRING" id="169427.SAMN05192548_102066"/>
<reference evidence="2 3" key="1">
    <citation type="submission" date="2016-11" db="EMBL/GenBank/DDBJ databases">
        <authorList>
            <person name="Jaros S."/>
            <person name="Januszkiewicz K."/>
            <person name="Wedrychowicz H."/>
        </authorList>
    </citation>
    <scope>NUCLEOTIDE SEQUENCE [LARGE SCALE GENOMIC DNA]</scope>
    <source>
        <strain evidence="2 3">LMG 20594</strain>
    </source>
</reference>
<evidence type="ECO:0000313" key="2">
    <source>
        <dbReference type="EMBL" id="SHK37662.1"/>
    </source>
</evidence>
<dbReference type="GeneID" id="301980542"/>
<dbReference type="InterPro" id="IPR025391">
    <property type="entry name" value="DUF4123"/>
</dbReference>
<name>A0A1M6RYN7_9BURK</name>
<dbReference type="EMBL" id="FRAB01000020">
    <property type="protein sequence ID" value="SHK37662.1"/>
    <property type="molecule type" value="Genomic_DNA"/>
</dbReference>
<dbReference type="RefSeq" id="WP_073430179.1">
    <property type="nucleotide sequence ID" value="NZ_CADFGY010000014.1"/>
</dbReference>
<dbReference type="AlphaFoldDB" id="A0A1M6RYN7"/>
<evidence type="ECO:0000313" key="3">
    <source>
        <dbReference type="Proteomes" id="UP000184395"/>
    </source>
</evidence>
<gene>
    <name evidence="2" type="ORF">SAMN05192548_102066</name>
</gene>